<dbReference type="PROSITE" id="PS51296">
    <property type="entry name" value="RIESKE"/>
    <property type="match status" value="1"/>
</dbReference>
<accession>A0A934Q0N1</accession>
<dbReference type="Gene3D" id="3.30.9.10">
    <property type="entry name" value="D-Amino Acid Oxidase, subunit A, domain 2"/>
    <property type="match status" value="1"/>
</dbReference>
<dbReference type="Gene3D" id="3.50.50.60">
    <property type="entry name" value="FAD/NAD(P)-binding domain"/>
    <property type="match status" value="1"/>
</dbReference>
<dbReference type="GO" id="GO:0051537">
    <property type="term" value="F:2 iron, 2 sulfur cluster binding"/>
    <property type="evidence" value="ECO:0007669"/>
    <property type="project" value="UniProtKB-KW"/>
</dbReference>
<dbReference type="SUPFAM" id="SSF50022">
    <property type="entry name" value="ISP domain"/>
    <property type="match status" value="1"/>
</dbReference>
<dbReference type="Proteomes" id="UP000617041">
    <property type="component" value="Unassembled WGS sequence"/>
</dbReference>
<keyword evidence="5" id="KW-0411">Iron-sulfur</keyword>
<dbReference type="PANTHER" id="PTHR13847:SF281">
    <property type="entry name" value="FAD DEPENDENT OXIDOREDUCTASE DOMAIN-CONTAINING PROTEIN"/>
    <property type="match status" value="1"/>
</dbReference>
<sequence length="499" mass="53344">MDTTSVWRATATGAGFAMLQADVQCDVLVVGGGITGVTTALLLAQQGRKVVLLEADEIGGGTTGHSTGNLYVTTTDGISSVQSTWDETVAREVVQQRKAAIDFIEQQCRDLPNAHFTRCPLVLWSRDLDGNADVESEQQALAQLGCLARLDEAGVRPGLPQPRGPVMVLEDQAQFQPQAYTLALAQRAAKAGASLHEHSRVIELDAKARVATTATGSVKAAEIVLATHSPKGVHLVHAEMPVHREYVVAFEMGATDPGPGIFWWSGEQGLSIRTLAHEGRRYVIAAGPEQKVGVHNAKASLLAVETLATQMLQPGPTRHRWSAQNYRSHHGLPYIGRDHSGCFIATGFSTDGLTWGTVAARLLAAEISGQPDAFGKRCEPGRFTPAKGASTLVEENLTTASTLVKDYLTRPQHEHLSSLAPGDSAIVEAGGETFAAYRAPDGELFAVSPVCTHMGCKVRWNSVETSWDCPCHGSRFRPDGTVAEGPALVPLHRKHVQLG</sequence>
<evidence type="ECO:0000256" key="1">
    <source>
        <dbReference type="ARBA" id="ARBA00022714"/>
    </source>
</evidence>
<dbReference type="GO" id="GO:0016020">
    <property type="term" value="C:membrane"/>
    <property type="evidence" value="ECO:0007669"/>
    <property type="project" value="InterPro"/>
</dbReference>
<comment type="caution">
    <text evidence="8">The sequence shown here is derived from an EMBL/GenBank/DDBJ whole genome shotgun (WGS) entry which is preliminary data.</text>
</comment>
<evidence type="ECO:0000256" key="2">
    <source>
        <dbReference type="ARBA" id="ARBA00022723"/>
    </source>
</evidence>
<evidence type="ECO:0000259" key="7">
    <source>
        <dbReference type="PROSITE" id="PS51296"/>
    </source>
</evidence>
<dbReference type="EMBL" id="JAEDAO010000001">
    <property type="protein sequence ID" value="MBK0393889.1"/>
    <property type="molecule type" value="Genomic_DNA"/>
</dbReference>
<reference evidence="8" key="1">
    <citation type="submission" date="2020-12" db="EMBL/GenBank/DDBJ databases">
        <title>Ramlibacter sp. nov., isolated from a freshwater alga, Cryptomonas.</title>
        <authorList>
            <person name="Kim H.M."/>
            <person name="Jeon C.O."/>
        </authorList>
    </citation>
    <scope>NUCLEOTIDE SEQUENCE</scope>
    <source>
        <strain evidence="8">CrO1</strain>
    </source>
</reference>
<dbReference type="RefSeq" id="WP_200788850.1">
    <property type="nucleotide sequence ID" value="NZ_JAEDAO010000001.1"/>
</dbReference>
<dbReference type="GO" id="GO:0016491">
    <property type="term" value="F:oxidoreductase activity"/>
    <property type="evidence" value="ECO:0007669"/>
    <property type="project" value="UniProtKB-KW"/>
</dbReference>
<evidence type="ECO:0000256" key="3">
    <source>
        <dbReference type="ARBA" id="ARBA00023002"/>
    </source>
</evidence>
<evidence type="ECO:0000256" key="6">
    <source>
        <dbReference type="ARBA" id="ARBA00023157"/>
    </source>
</evidence>
<dbReference type="InterPro" id="IPR006076">
    <property type="entry name" value="FAD-dep_OxRdtase"/>
</dbReference>
<keyword evidence="9" id="KW-1185">Reference proteome</keyword>
<dbReference type="PRINTS" id="PR00162">
    <property type="entry name" value="RIESKE"/>
</dbReference>
<keyword evidence="1" id="KW-0001">2Fe-2S</keyword>
<dbReference type="PANTHER" id="PTHR13847">
    <property type="entry name" value="SARCOSINE DEHYDROGENASE-RELATED"/>
    <property type="match status" value="1"/>
</dbReference>
<dbReference type="InterPro" id="IPR036922">
    <property type="entry name" value="Rieske_2Fe-2S_sf"/>
</dbReference>
<dbReference type="AlphaFoldDB" id="A0A934Q0N1"/>
<keyword evidence="3" id="KW-0560">Oxidoreductase</keyword>
<protein>
    <submittedName>
        <fullName evidence="8">FAD-dependent oxidoreductase</fullName>
    </submittedName>
</protein>
<dbReference type="GO" id="GO:0046872">
    <property type="term" value="F:metal ion binding"/>
    <property type="evidence" value="ECO:0007669"/>
    <property type="project" value="UniProtKB-KW"/>
</dbReference>
<evidence type="ECO:0000256" key="5">
    <source>
        <dbReference type="ARBA" id="ARBA00023014"/>
    </source>
</evidence>
<dbReference type="GO" id="GO:0005737">
    <property type="term" value="C:cytoplasm"/>
    <property type="evidence" value="ECO:0007669"/>
    <property type="project" value="TreeGrafter"/>
</dbReference>
<dbReference type="InterPro" id="IPR005805">
    <property type="entry name" value="Rieske_Fe-S_prot_C"/>
</dbReference>
<keyword evidence="4" id="KW-0408">Iron</keyword>
<evidence type="ECO:0000313" key="8">
    <source>
        <dbReference type="EMBL" id="MBK0393889.1"/>
    </source>
</evidence>
<evidence type="ECO:0000256" key="4">
    <source>
        <dbReference type="ARBA" id="ARBA00023004"/>
    </source>
</evidence>
<dbReference type="Pfam" id="PF00355">
    <property type="entry name" value="Rieske"/>
    <property type="match status" value="1"/>
</dbReference>
<organism evidence="8 9">
    <name type="scientific">Ramlibacter algicola</name>
    <dbReference type="NCBI Taxonomy" id="2795217"/>
    <lineage>
        <taxon>Bacteria</taxon>
        <taxon>Pseudomonadati</taxon>
        <taxon>Pseudomonadota</taxon>
        <taxon>Betaproteobacteria</taxon>
        <taxon>Burkholderiales</taxon>
        <taxon>Comamonadaceae</taxon>
        <taxon>Ramlibacter</taxon>
    </lineage>
</organism>
<dbReference type="InterPro" id="IPR036188">
    <property type="entry name" value="FAD/NAD-bd_sf"/>
</dbReference>
<keyword evidence="6" id="KW-1015">Disulfide bond</keyword>
<proteinExistence type="predicted"/>
<feature type="domain" description="Rieske" evidence="7">
    <location>
        <begin position="411"/>
        <end position="499"/>
    </location>
</feature>
<dbReference type="Gene3D" id="2.102.10.10">
    <property type="entry name" value="Rieske [2Fe-2S] iron-sulphur domain"/>
    <property type="match status" value="1"/>
</dbReference>
<dbReference type="InterPro" id="IPR017941">
    <property type="entry name" value="Rieske_2Fe-2S"/>
</dbReference>
<name>A0A934Q0N1_9BURK</name>
<gene>
    <name evidence="8" type="ORF">I8E28_14915</name>
</gene>
<dbReference type="SUPFAM" id="SSF51905">
    <property type="entry name" value="FAD/NAD(P)-binding domain"/>
    <property type="match status" value="1"/>
</dbReference>
<evidence type="ECO:0000313" key="9">
    <source>
        <dbReference type="Proteomes" id="UP000617041"/>
    </source>
</evidence>
<dbReference type="Pfam" id="PF01266">
    <property type="entry name" value="DAO"/>
    <property type="match status" value="1"/>
</dbReference>
<keyword evidence="2" id="KW-0479">Metal-binding</keyword>